<reference evidence="2" key="1">
    <citation type="submission" date="2006-10" db="EMBL/GenBank/DDBJ databases">
        <title>Complete sequence of Solibacter usitatus Ellin6076.</title>
        <authorList>
            <consortium name="US DOE Joint Genome Institute"/>
            <person name="Copeland A."/>
            <person name="Lucas S."/>
            <person name="Lapidus A."/>
            <person name="Barry K."/>
            <person name="Detter J.C."/>
            <person name="Glavina del Rio T."/>
            <person name="Hammon N."/>
            <person name="Israni S."/>
            <person name="Dalin E."/>
            <person name="Tice H."/>
            <person name="Pitluck S."/>
            <person name="Thompson L.S."/>
            <person name="Brettin T."/>
            <person name="Bruce D."/>
            <person name="Han C."/>
            <person name="Tapia R."/>
            <person name="Gilna P."/>
            <person name="Schmutz J."/>
            <person name="Larimer F."/>
            <person name="Land M."/>
            <person name="Hauser L."/>
            <person name="Kyrpides N."/>
            <person name="Mikhailova N."/>
            <person name="Janssen P.H."/>
            <person name="Kuske C.R."/>
            <person name="Richardson P."/>
        </authorList>
    </citation>
    <scope>NUCLEOTIDE SEQUENCE</scope>
    <source>
        <strain evidence="2">Ellin6076</strain>
    </source>
</reference>
<dbReference type="KEGG" id="sus:Acid_6788"/>
<feature type="compositionally biased region" description="Polar residues" evidence="1">
    <location>
        <begin position="90"/>
        <end position="103"/>
    </location>
</feature>
<dbReference type="AlphaFoldDB" id="Q01RL4"/>
<evidence type="ECO:0000313" key="2">
    <source>
        <dbReference type="EMBL" id="ABJ87706.1"/>
    </source>
</evidence>
<organism evidence="2">
    <name type="scientific">Solibacter usitatus (strain Ellin6076)</name>
    <dbReference type="NCBI Taxonomy" id="234267"/>
    <lineage>
        <taxon>Bacteria</taxon>
        <taxon>Pseudomonadati</taxon>
        <taxon>Acidobacteriota</taxon>
        <taxon>Terriglobia</taxon>
        <taxon>Bryobacterales</taxon>
        <taxon>Solibacteraceae</taxon>
        <taxon>Candidatus Solibacter</taxon>
    </lineage>
</organism>
<sequence length="161" mass="17569">MRPGLHLPRLFLVALCVSDLGCWWNRKPARTTPPPSPPQRPAAKKKPAARPKPTGAKQVPHATQEQPKAAENAPSPSLGQMLSPEERAELTQSLDRNLSNARQAMSHLSGRSLTTEQSQTVSLVQSLLVQADKARHTDLTVAAQLARRADLLARDLLNSVR</sequence>
<evidence type="ECO:0000256" key="1">
    <source>
        <dbReference type="SAM" id="MobiDB-lite"/>
    </source>
</evidence>
<dbReference type="InParanoid" id="Q01RL4"/>
<dbReference type="HOGENOM" id="CLU_1642611_0_0_0"/>
<proteinExistence type="predicted"/>
<name>Q01RL4_SOLUE</name>
<protein>
    <submittedName>
        <fullName evidence="2">Uncharacterized protein</fullName>
    </submittedName>
</protein>
<dbReference type="EMBL" id="CP000473">
    <property type="protein sequence ID" value="ABJ87706.1"/>
    <property type="molecule type" value="Genomic_DNA"/>
</dbReference>
<dbReference type="STRING" id="234267.Acid_6788"/>
<gene>
    <name evidence="2" type="ordered locus">Acid_6788</name>
</gene>
<accession>Q01RL4</accession>
<feature type="region of interest" description="Disordered" evidence="1">
    <location>
        <begin position="28"/>
        <end position="116"/>
    </location>
</feature>
<feature type="compositionally biased region" description="Pro residues" evidence="1">
    <location>
        <begin position="31"/>
        <end position="40"/>
    </location>
</feature>